<dbReference type="EMBL" id="SIHJ01000003">
    <property type="protein sequence ID" value="TWT32498.1"/>
    <property type="molecule type" value="Genomic_DNA"/>
</dbReference>
<dbReference type="PRINTS" id="PR00455">
    <property type="entry name" value="HTHTETR"/>
</dbReference>
<dbReference type="Gene3D" id="1.10.10.60">
    <property type="entry name" value="Homeodomain-like"/>
    <property type="match status" value="1"/>
</dbReference>
<evidence type="ECO:0000313" key="5">
    <source>
        <dbReference type="Proteomes" id="UP000316714"/>
    </source>
</evidence>
<dbReference type="SUPFAM" id="SSF48498">
    <property type="entry name" value="Tetracyclin repressor-like, C-terminal domain"/>
    <property type="match status" value="1"/>
</dbReference>
<dbReference type="Pfam" id="PF00440">
    <property type="entry name" value="TetR_N"/>
    <property type="match status" value="1"/>
</dbReference>
<feature type="DNA-binding region" description="H-T-H motif" evidence="2">
    <location>
        <begin position="32"/>
        <end position="51"/>
    </location>
</feature>
<dbReference type="PANTHER" id="PTHR30055">
    <property type="entry name" value="HTH-TYPE TRANSCRIPTIONAL REGULATOR RUTR"/>
    <property type="match status" value="1"/>
</dbReference>
<sequence length="208" mass="23113">MKADSPKTDQKGRKILREALKVFAKEGFRNADVQVIADLAGVGKGTVYRHFGNKEQLFLATSRHCLTEAGEFIQREVLSGRDPIGFADEIGAVPLLRRIATAYAQHYQRQPEAVEIMIQERSEFRETVFPSHLMHRAEHREGLDELLRRAVERGELRAVDVTQATDAFADLLFGTVVNGCLSGGKTSLVARVEGAVELFLHGLAARDE</sequence>
<dbReference type="InterPro" id="IPR009057">
    <property type="entry name" value="Homeodomain-like_sf"/>
</dbReference>
<dbReference type="PANTHER" id="PTHR30055:SF146">
    <property type="entry name" value="HTH-TYPE TRANSCRIPTIONAL DUAL REGULATOR CECR"/>
    <property type="match status" value="1"/>
</dbReference>
<reference evidence="4 5" key="1">
    <citation type="submission" date="2019-02" db="EMBL/GenBank/DDBJ databases">
        <title>Deep-cultivation of Planctomycetes and their phenomic and genomic characterization uncovers novel biology.</title>
        <authorList>
            <person name="Wiegand S."/>
            <person name="Jogler M."/>
            <person name="Boedeker C."/>
            <person name="Pinto D."/>
            <person name="Vollmers J."/>
            <person name="Rivas-Marin E."/>
            <person name="Kohn T."/>
            <person name="Peeters S.H."/>
            <person name="Heuer A."/>
            <person name="Rast P."/>
            <person name="Oberbeckmann S."/>
            <person name="Bunk B."/>
            <person name="Jeske O."/>
            <person name="Meyerdierks A."/>
            <person name="Storesund J.E."/>
            <person name="Kallscheuer N."/>
            <person name="Luecker S."/>
            <person name="Lage O.M."/>
            <person name="Pohl T."/>
            <person name="Merkel B.J."/>
            <person name="Hornburger P."/>
            <person name="Mueller R.-W."/>
            <person name="Bruemmer F."/>
            <person name="Labrenz M."/>
            <person name="Spormann A.M."/>
            <person name="Op Den Camp H."/>
            <person name="Overmann J."/>
            <person name="Amann R."/>
            <person name="Jetten M.S.M."/>
            <person name="Mascher T."/>
            <person name="Medema M.H."/>
            <person name="Devos D.P."/>
            <person name="Kaster A.-K."/>
            <person name="Ovreas L."/>
            <person name="Rohde M."/>
            <person name="Galperin M.Y."/>
            <person name="Jogler C."/>
        </authorList>
    </citation>
    <scope>NUCLEOTIDE SEQUENCE [LARGE SCALE GENOMIC DNA]</scope>
    <source>
        <strain evidence="4 5">KOR34</strain>
    </source>
</reference>
<organism evidence="4 5">
    <name type="scientific">Posidoniimonas corsicana</name>
    <dbReference type="NCBI Taxonomy" id="1938618"/>
    <lineage>
        <taxon>Bacteria</taxon>
        <taxon>Pseudomonadati</taxon>
        <taxon>Planctomycetota</taxon>
        <taxon>Planctomycetia</taxon>
        <taxon>Pirellulales</taxon>
        <taxon>Lacipirellulaceae</taxon>
        <taxon>Posidoniimonas</taxon>
    </lineage>
</organism>
<dbReference type="GO" id="GO:0000976">
    <property type="term" value="F:transcription cis-regulatory region binding"/>
    <property type="evidence" value="ECO:0007669"/>
    <property type="project" value="TreeGrafter"/>
</dbReference>
<name>A0A5C5V1Z5_9BACT</name>
<dbReference type="InterPro" id="IPR050109">
    <property type="entry name" value="HTH-type_TetR-like_transc_reg"/>
</dbReference>
<dbReference type="GO" id="GO:0003700">
    <property type="term" value="F:DNA-binding transcription factor activity"/>
    <property type="evidence" value="ECO:0007669"/>
    <property type="project" value="TreeGrafter"/>
</dbReference>
<dbReference type="SUPFAM" id="SSF46689">
    <property type="entry name" value="Homeodomain-like"/>
    <property type="match status" value="1"/>
</dbReference>
<keyword evidence="1 2" id="KW-0238">DNA-binding</keyword>
<keyword evidence="5" id="KW-1185">Reference proteome</keyword>
<evidence type="ECO:0000256" key="2">
    <source>
        <dbReference type="PROSITE-ProRule" id="PRU00335"/>
    </source>
</evidence>
<dbReference type="RefSeq" id="WP_146567913.1">
    <property type="nucleotide sequence ID" value="NZ_SIHJ01000003.1"/>
</dbReference>
<dbReference type="OrthoDB" id="268339at2"/>
<gene>
    <name evidence="4" type="primary">nicS</name>
    <name evidence="4" type="ORF">KOR34_42610</name>
</gene>
<proteinExistence type="predicted"/>
<accession>A0A5C5V1Z5</accession>
<comment type="caution">
    <text evidence="4">The sequence shown here is derived from an EMBL/GenBank/DDBJ whole genome shotgun (WGS) entry which is preliminary data.</text>
</comment>
<dbReference type="PROSITE" id="PS50977">
    <property type="entry name" value="HTH_TETR_2"/>
    <property type="match status" value="1"/>
</dbReference>
<dbReference type="Proteomes" id="UP000316714">
    <property type="component" value="Unassembled WGS sequence"/>
</dbReference>
<dbReference type="Pfam" id="PF14246">
    <property type="entry name" value="TetR_C_7"/>
    <property type="match status" value="1"/>
</dbReference>
<dbReference type="Gene3D" id="1.10.357.10">
    <property type="entry name" value="Tetracycline Repressor, domain 2"/>
    <property type="match status" value="1"/>
</dbReference>
<dbReference type="InterPro" id="IPR039536">
    <property type="entry name" value="TetR_C_Proteobacteria"/>
</dbReference>
<dbReference type="AlphaFoldDB" id="A0A5C5V1Z5"/>
<dbReference type="InterPro" id="IPR001647">
    <property type="entry name" value="HTH_TetR"/>
</dbReference>
<protein>
    <submittedName>
        <fullName evidence="4">HTH-type transcriptional repressor NicS</fullName>
    </submittedName>
</protein>
<evidence type="ECO:0000313" key="4">
    <source>
        <dbReference type="EMBL" id="TWT32498.1"/>
    </source>
</evidence>
<evidence type="ECO:0000259" key="3">
    <source>
        <dbReference type="PROSITE" id="PS50977"/>
    </source>
</evidence>
<dbReference type="InterPro" id="IPR036271">
    <property type="entry name" value="Tet_transcr_reg_TetR-rel_C_sf"/>
</dbReference>
<feature type="domain" description="HTH tetR-type" evidence="3">
    <location>
        <begin position="9"/>
        <end position="69"/>
    </location>
</feature>
<evidence type="ECO:0000256" key="1">
    <source>
        <dbReference type="ARBA" id="ARBA00023125"/>
    </source>
</evidence>